<keyword evidence="2" id="KW-1185">Reference proteome</keyword>
<reference evidence="1 2" key="1">
    <citation type="submission" date="2019-01" db="EMBL/GenBank/DDBJ databases">
        <title>Genomic insights into a novel species Rhodoferax sp.</title>
        <authorList>
            <person name="Jin L."/>
        </authorList>
    </citation>
    <scope>NUCLEOTIDE SEQUENCE [LARGE SCALE GENOMIC DNA]</scope>
    <source>
        <strain evidence="1 2">CHu59-6-5</strain>
    </source>
</reference>
<protein>
    <recommendedName>
        <fullName evidence="3">Replication initiation factor domain-containing protein</fullName>
    </recommendedName>
</protein>
<dbReference type="AlphaFoldDB" id="A0A515DAW0"/>
<evidence type="ECO:0008006" key="3">
    <source>
        <dbReference type="Google" id="ProtNLM"/>
    </source>
</evidence>
<accession>A0A515DAW0</accession>
<dbReference type="Proteomes" id="UP000316798">
    <property type="component" value="Chromosome"/>
</dbReference>
<dbReference type="RefSeq" id="WP_142818713.1">
    <property type="nucleotide sequence ID" value="NZ_CP035503.1"/>
</dbReference>
<proteinExistence type="predicted"/>
<organism evidence="1 2">
    <name type="scientific">Rhodoferax sediminis</name>
    <dbReference type="NCBI Taxonomy" id="2509614"/>
    <lineage>
        <taxon>Bacteria</taxon>
        <taxon>Pseudomonadati</taxon>
        <taxon>Pseudomonadota</taxon>
        <taxon>Betaproteobacteria</taxon>
        <taxon>Burkholderiales</taxon>
        <taxon>Comamonadaceae</taxon>
        <taxon>Rhodoferax</taxon>
    </lineage>
</organism>
<dbReference type="EMBL" id="CP035503">
    <property type="protein sequence ID" value="QDL37544.1"/>
    <property type="molecule type" value="Genomic_DNA"/>
</dbReference>
<gene>
    <name evidence="1" type="ORF">EUB48_09890</name>
</gene>
<evidence type="ECO:0000313" key="2">
    <source>
        <dbReference type="Proteomes" id="UP000316798"/>
    </source>
</evidence>
<name>A0A515DAW0_9BURK</name>
<sequence length="355" mass="40820">MKLLLSGLDTVECAYYLRSGCISNLDFAALRERREAHRESKSRDPLVIELGGTEFMLLPNGTKSGYPFVISNQHCTIQFGEFNDPSFFVTYRSLALWHQGARALHEGFLSWAGSLGFVPVRPEGVSRCDFAFDFHLPTVDFDEDSFVTVAEKDSQHRKNGEVQTFTFGRDEVVLRVYNKSAEVEESSGKYWLHPLWQGQTENVWRVEWQVRKETLKRFGLRTFDALFDGYGDVLRYLVSEHTSLRVKSEDGNRSRWPVHSLWVMLAEHIDQLPAQGVYRELDARAQLDETLIRMAISMEGYLKKVAAIECLKEGRPMLSQGQTIDRLIPLLEKVHNGLTWRSDVQRRIDQLRIGA</sequence>
<dbReference type="OrthoDB" id="5396022at2"/>
<evidence type="ECO:0000313" key="1">
    <source>
        <dbReference type="EMBL" id="QDL37544.1"/>
    </source>
</evidence>
<dbReference type="KEGG" id="rhf:EUB48_09890"/>